<gene>
    <name evidence="2" type="ORF">S7711_10942</name>
</gene>
<dbReference type="Proteomes" id="UP000028045">
    <property type="component" value="Unassembled WGS sequence"/>
</dbReference>
<evidence type="ECO:0000256" key="1">
    <source>
        <dbReference type="SAM" id="MobiDB-lite"/>
    </source>
</evidence>
<protein>
    <submittedName>
        <fullName evidence="2">Uncharacterized protein</fullName>
    </submittedName>
</protein>
<keyword evidence="3" id="KW-1185">Reference proteome</keyword>
<dbReference type="HOGENOM" id="CLU_2160057_0_0_1"/>
<sequence length="111" mass="12177">MERRVQQAKQEAADAELSCHDGNTTAARLKLPSLREMLVRQKGSIKEMSVVEDGLDDHVVISSQMSPQMPCQEGDSFSVISKGNAGEEARPTGLGESYSVPGCKRYYKTSR</sequence>
<accession>A0A084AHE6</accession>
<reference evidence="2 3" key="1">
    <citation type="journal article" date="2014" name="BMC Genomics">
        <title>Comparative genome sequencing reveals chemotype-specific gene clusters in the toxigenic black mold Stachybotrys.</title>
        <authorList>
            <person name="Semeiks J."/>
            <person name="Borek D."/>
            <person name="Otwinowski Z."/>
            <person name="Grishin N.V."/>
        </authorList>
    </citation>
    <scope>NUCLEOTIDE SEQUENCE [LARGE SCALE GENOMIC DNA]</scope>
    <source>
        <strain evidence="3">CBS 109288 / IBT 7711</strain>
    </source>
</reference>
<organism evidence="2 3">
    <name type="scientific">Stachybotrys chartarum (strain CBS 109288 / IBT 7711)</name>
    <name type="common">Toxic black mold</name>
    <name type="synonym">Stilbospora chartarum</name>
    <dbReference type="NCBI Taxonomy" id="1280523"/>
    <lineage>
        <taxon>Eukaryota</taxon>
        <taxon>Fungi</taxon>
        <taxon>Dikarya</taxon>
        <taxon>Ascomycota</taxon>
        <taxon>Pezizomycotina</taxon>
        <taxon>Sordariomycetes</taxon>
        <taxon>Hypocreomycetidae</taxon>
        <taxon>Hypocreales</taxon>
        <taxon>Stachybotryaceae</taxon>
        <taxon>Stachybotrys</taxon>
    </lineage>
</organism>
<evidence type="ECO:0000313" key="3">
    <source>
        <dbReference type="Proteomes" id="UP000028045"/>
    </source>
</evidence>
<name>A0A084AHE6_STACB</name>
<dbReference type="EMBL" id="KL648728">
    <property type="protein sequence ID" value="KEY64725.1"/>
    <property type="molecule type" value="Genomic_DNA"/>
</dbReference>
<dbReference type="AlphaFoldDB" id="A0A084AHE6"/>
<proteinExistence type="predicted"/>
<evidence type="ECO:0000313" key="2">
    <source>
        <dbReference type="EMBL" id="KEY64725.1"/>
    </source>
</evidence>
<feature type="region of interest" description="Disordered" evidence="1">
    <location>
        <begin position="67"/>
        <end position="97"/>
    </location>
</feature>